<evidence type="ECO:0000256" key="1">
    <source>
        <dbReference type="ARBA" id="ARBA00004651"/>
    </source>
</evidence>
<dbReference type="GO" id="GO:0005886">
    <property type="term" value="C:plasma membrane"/>
    <property type="evidence" value="ECO:0007669"/>
    <property type="project" value="UniProtKB-SubCell"/>
</dbReference>
<evidence type="ECO:0000256" key="4">
    <source>
        <dbReference type="ARBA" id="ARBA00022989"/>
    </source>
</evidence>
<evidence type="ECO:0000313" key="9">
    <source>
        <dbReference type="EMBL" id="GGH87909.1"/>
    </source>
</evidence>
<comment type="caution">
    <text evidence="9">The sequence shown here is derived from an EMBL/GenBank/DDBJ whole genome shotgun (WGS) entry which is preliminary data.</text>
</comment>
<gene>
    <name evidence="9" type="ORF">GCM10007096_39010</name>
</gene>
<evidence type="ECO:0000256" key="3">
    <source>
        <dbReference type="ARBA" id="ARBA00022692"/>
    </source>
</evidence>
<feature type="transmembrane region" description="Helical" evidence="7">
    <location>
        <begin position="70"/>
        <end position="87"/>
    </location>
</feature>
<keyword evidence="3 7" id="KW-0812">Transmembrane</keyword>
<feature type="transmembrane region" description="Helical" evidence="7">
    <location>
        <begin position="233"/>
        <end position="259"/>
    </location>
</feature>
<feature type="domain" description="Integral membrane bound transporter" evidence="8">
    <location>
        <begin position="193"/>
        <end position="313"/>
    </location>
</feature>
<comment type="subcellular location">
    <subcellularLocation>
        <location evidence="1">Cell membrane</location>
        <topology evidence="1">Multi-pass membrane protein</topology>
    </subcellularLocation>
</comment>
<dbReference type="EMBL" id="BMFV01000044">
    <property type="protein sequence ID" value="GGH87909.1"/>
    <property type="molecule type" value="Genomic_DNA"/>
</dbReference>
<dbReference type="AlphaFoldDB" id="A0A8J3A0F8"/>
<keyword evidence="5 7" id="KW-0472">Membrane</keyword>
<name>A0A8J3A0F8_9BACL</name>
<feature type="transmembrane region" description="Helical" evidence="7">
    <location>
        <begin position="45"/>
        <end position="64"/>
    </location>
</feature>
<evidence type="ECO:0000259" key="8">
    <source>
        <dbReference type="Pfam" id="PF13515"/>
    </source>
</evidence>
<dbReference type="Pfam" id="PF13515">
    <property type="entry name" value="FUSC_2"/>
    <property type="match status" value="1"/>
</dbReference>
<proteinExistence type="inferred from homology"/>
<feature type="transmembrane region" description="Helical" evidence="7">
    <location>
        <begin position="94"/>
        <end position="110"/>
    </location>
</feature>
<reference evidence="9" key="1">
    <citation type="journal article" date="2014" name="Int. J. Syst. Evol. Microbiol.">
        <title>Complete genome sequence of Corynebacterium casei LMG S-19264T (=DSM 44701T), isolated from a smear-ripened cheese.</title>
        <authorList>
            <consortium name="US DOE Joint Genome Institute (JGI-PGF)"/>
            <person name="Walter F."/>
            <person name="Albersmeier A."/>
            <person name="Kalinowski J."/>
            <person name="Ruckert C."/>
        </authorList>
    </citation>
    <scope>NUCLEOTIDE SEQUENCE</scope>
    <source>
        <strain evidence="9">CGMCC 1.12777</strain>
    </source>
</reference>
<comment type="similarity">
    <text evidence="6">Belongs to the YccS/YhfK family.</text>
</comment>
<keyword evidence="4 7" id="KW-1133">Transmembrane helix</keyword>
<evidence type="ECO:0000256" key="2">
    <source>
        <dbReference type="ARBA" id="ARBA00022475"/>
    </source>
</evidence>
<reference evidence="9" key="2">
    <citation type="submission" date="2020-09" db="EMBL/GenBank/DDBJ databases">
        <authorList>
            <person name="Sun Q."/>
            <person name="Zhou Y."/>
        </authorList>
    </citation>
    <scope>NUCLEOTIDE SEQUENCE</scope>
    <source>
        <strain evidence="9">CGMCC 1.12777</strain>
    </source>
</reference>
<keyword evidence="2" id="KW-1003">Cell membrane</keyword>
<evidence type="ECO:0000313" key="10">
    <source>
        <dbReference type="Proteomes" id="UP000656813"/>
    </source>
</evidence>
<dbReference type="PANTHER" id="PTHR30509">
    <property type="entry name" value="P-HYDROXYBENZOIC ACID EFFLUX PUMP SUBUNIT-RELATED"/>
    <property type="match status" value="1"/>
</dbReference>
<feature type="transmembrane region" description="Helical" evidence="7">
    <location>
        <begin position="6"/>
        <end position="33"/>
    </location>
</feature>
<evidence type="ECO:0000256" key="7">
    <source>
        <dbReference type="SAM" id="Phobius"/>
    </source>
</evidence>
<organism evidence="9 10">
    <name type="scientific">Pullulanibacillus pueri</name>
    <dbReference type="NCBI Taxonomy" id="1437324"/>
    <lineage>
        <taxon>Bacteria</taxon>
        <taxon>Bacillati</taxon>
        <taxon>Bacillota</taxon>
        <taxon>Bacilli</taxon>
        <taxon>Bacillales</taxon>
        <taxon>Sporolactobacillaceae</taxon>
        <taxon>Pullulanibacillus</taxon>
    </lineage>
</organism>
<evidence type="ECO:0000256" key="5">
    <source>
        <dbReference type="ARBA" id="ARBA00023136"/>
    </source>
</evidence>
<feature type="transmembrane region" description="Helical" evidence="7">
    <location>
        <begin position="271"/>
        <end position="289"/>
    </location>
</feature>
<dbReference type="InterPro" id="IPR049453">
    <property type="entry name" value="Memb_transporter_dom"/>
</dbReference>
<feature type="transmembrane region" description="Helical" evidence="7">
    <location>
        <begin position="122"/>
        <end position="144"/>
    </location>
</feature>
<dbReference type="PANTHER" id="PTHR30509:SF9">
    <property type="entry name" value="MULTIDRUG RESISTANCE PROTEIN MDTO"/>
    <property type="match status" value="1"/>
</dbReference>
<dbReference type="Proteomes" id="UP000656813">
    <property type="component" value="Unassembled WGS sequence"/>
</dbReference>
<feature type="transmembrane region" description="Helical" evidence="7">
    <location>
        <begin position="301"/>
        <end position="319"/>
    </location>
</feature>
<sequence length="328" mass="36373">MGFMGMMGPIIFGIIFDHLEASLLATLGAMFIIGGSASSKLSKGILESLMTVLVGTTSVFLGSLEGGQSWQTALWIVGLSFIVAHITGMGRQPALLGIQFLVFFIIGSGFGSNGGRVVSLQFAFVFGLGAAWATFLSLIFRIFFKQKDRSQSASSTREIPFKMLFKHWKKMLKQFKGWEFPIRIGLCMVTAETVGLCLGQDRSYWIPLTVILITHRRFASALQRIFQRGLGTVMGVLVGSLLLLLPLSHVTIVFVVGMLTAFRPLLKERSYFLYSMLMTPLMVIMYSVNNGMTDKLLVDRLLDTCIGCAISFFLGYLIWQFKPRAKTH</sequence>
<keyword evidence="10" id="KW-1185">Reference proteome</keyword>
<evidence type="ECO:0000256" key="6">
    <source>
        <dbReference type="ARBA" id="ARBA00043993"/>
    </source>
</evidence>
<accession>A0A8J3A0F8</accession>
<protein>
    <recommendedName>
        <fullName evidence="8">Integral membrane bound transporter domain-containing protein</fullName>
    </recommendedName>
</protein>